<organism evidence="1 2">
    <name type="scientific">Ditylenchus destructor</name>
    <dbReference type="NCBI Taxonomy" id="166010"/>
    <lineage>
        <taxon>Eukaryota</taxon>
        <taxon>Metazoa</taxon>
        <taxon>Ecdysozoa</taxon>
        <taxon>Nematoda</taxon>
        <taxon>Chromadorea</taxon>
        <taxon>Rhabditida</taxon>
        <taxon>Tylenchina</taxon>
        <taxon>Tylenchomorpha</taxon>
        <taxon>Sphaerularioidea</taxon>
        <taxon>Anguinidae</taxon>
        <taxon>Anguininae</taxon>
        <taxon>Ditylenchus</taxon>
    </lineage>
</organism>
<gene>
    <name evidence="1" type="ORF">DdX_11608</name>
</gene>
<protein>
    <submittedName>
        <fullName evidence="1">Uncharacterized protein</fullName>
    </submittedName>
</protein>
<proteinExistence type="predicted"/>
<accession>A0AAD4MYH7</accession>
<evidence type="ECO:0000313" key="2">
    <source>
        <dbReference type="Proteomes" id="UP001201812"/>
    </source>
</evidence>
<comment type="caution">
    <text evidence="1">The sequence shown here is derived from an EMBL/GenBank/DDBJ whole genome shotgun (WGS) entry which is preliminary data.</text>
</comment>
<reference evidence="1" key="1">
    <citation type="submission" date="2022-01" db="EMBL/GenBank/DDBJ databases">
        <title>Genome Sequence Resource for Two Populations of Ditylenchus destructor, the Migratory Endoparasitic Phytonematode.</title>
        <authorList>
            <person name="Zhang H."/>
            <person name="Lin R."/>
            <person name="Xie B."/>
        </authorList>
    </citation>
    <scope>NUCLEOTIDE SEQUENCE</scope>
    <source>
        <strain evidence="1">BazhouSP</strain>
    </source>
</reference>
<dbReference type="EMBL" id="JAKKPZ010000033">
    <property type="protein sequence ID" value="KAI1708851.1"/>
    <property type="molecule type" value="Genomic_DNA"/>
</dbReference>
<keyword evidence="2" id="KW-1185">Reference proteome</keyword>
<sequence length="141" mass="14470">MYGPFGGFNQFTNPMLYGGGGAMMGNPLLAMDYGASMGGMNGFLGGLNPMLGANGFGMNSFGLMNPTDPMMGSNLGSGLSMGNPIFGTATNSNNFGSVGSPFGRQFRRYSSGGIGRDSEANKSPTPGCGFLMKRGCNDVNV</sequence>
<dbReference type="AlphaFoldDB" id="A0AAD4MYH7"/>
<dbReference type="Proteomes" id="UP001201812">
    <property type="component" value="Unassembled WGS sequence"/>
</dbReference>
<evidence type="ECO:0000313" key="1">
    <source>
        <dbReference type="EMBL" id="KAI1708851.1"/>
    </source>
</evidence>
<name>A0AAD4MYH7_9BILA</name>